<evidence type="ECO:0000256" key="2">
    <source>
        <dbReference type="ARBA" id="ARBA00029447"/>
    </source>
</evidence>
<dbReference type="GO" id="GO:0016020">
    <property type="term" value="C:membrane"/>
    <property type="evidence" value="ECO:0007669"/>
    <property type="project" value="InterPro"/>
</dbReference>
<dbReference type="PROSITE" id="PS50111">
    <property type="entry name" value="CHEMOTAXIS_TRANSDUC_2"/>
    <property type="match status" value="1"/>
</dbReference>
<keyword evidence="1" id="KW-0145">Chemotaxis</keyword>
<evidence type="ECO:0000313" key="6">
    <source>
        <dbReference type="EMBL" id="ETR68846.1"/>
    </source>
</evidence>
<comment type="caution">
    <text evidence="6">The sequence shown here is derived from an EMBL/GenBank/DDBJ whole genome shotgun (WGS) entry which is preliminary data.</text>
</comment>
<feature type="domain" description="Methyl-accepting transducer" evidence="5">
    <location>
        <begin position="1"/>
        <end position="173"/>
    </location>
</feature>
<dbReference type="SUPFAM" id="SSF58104">
    <property type="entry name" value="Methyl-accepting chemotaxis protein (MCP) signaling domain"/>
    <property type="match status" value="1"/>
</dbReference>
<dbReference type="Pfam" id="PF00015">
    <property type="entry name" value="MCPsignal"/>
    <property type="match status" value="1"/>
</dbReference>
<proteinExistence type="inferred from homology"/>
<dbReference type="PANTHER" id="PTHR43531:SF11">
    <property type="entry name" value="METHYL-ACCEPTING CHEMOTAXIS PROTEIN 3"/>
    <property type="match status" value="1"/>
</dbReference>
<comment type="similarity">
    <text evidence="2">Belongs to the methyl-accepting chemotaxis (MCP) protein family.</text>
</comment>
<dbReference type="GO" id="GO:0007165">
    <property type="term" value="P:signal transduction"/>
    <property type="evidence" value="ECO:0007669"/>
    <property type="project" value="UniProtKB-KW"/>
</dbReference>
<sequence>MEDACSNIKDAESSIKNLNNSIHNLSEFSNDTQKIVRIIDEIAFQTNLLALNAAVEAARAGEAGAGFAIVADEVRNLALRSAESARNTSKMIESSVKEIEDSLQIVDEANHKFVKIKESMQHVLKITQNFVQSCAEQFGHVQDIQKSFQNIEMNTSSNINVVDETSHLANHMKQRTDDLSFAVQELSLIVGLKTSVHDF</sequence>
<reference evidence="7" key="1">
    <citation type="submission" date="2012-11" db="EMBL/GenBank/DDBJ databases">
        <authorList>
            <person name="Lucero-Rivera Y.E."/>
            <person name="Tovar-Ramirez D."/>
        </authorList>
    </citation>
    <scope>NUCLEOTIDE SEQUENCE [LARGE SCALE GENOMIC DNA]</scope>
    <source>
        <strain evidence="7">Araruama</strain>
    </source>
</reference>
<dbReference type="InterPro" id="IPR051310">
    <property type="entry name" value="MCP_chemotaxis"/>
</dbReference>
<keyword evidence="3" id="KW-0807">Transducer</keyword>
<dbReference type="GO" id="GO:0006935">
    <property type="term" value="P:chemotaxis"/>
    <property type="evidence" value="ECO:0007669"/>
    <property type="project" value="UniProtKB-KW"/>
</dbReference>
<dbReference type="SMART" id="SM00283">
    <property type="entry name" value="MA"/>
    <property type="match status" value="1"/>
</dbReference>
<evidence type="ECO:0000256" key="3">
    <source>
        <dbReference type="PROSITE-ProRule" id="PRU00284"/>
    </source>
</evidence>
<evidence type="ECO:0000313" key="7">
    <source>
        <dbReference type="Proteomes" id="UP000189670"/>
    </source>
</evidence>
<evidence type="ECO:0000256" key="4">
    <source>
        <dbReference type="SAM" id="Coils"/>
    </source>
</evidence>
<gene>
    <name evidence="6" type="ORF">OMM_04318</name>
</gene>
<organism evidence="6 7">
    <name type="scientific">Candidatus Magnetoglobus multicellularis str. Araruama</name>
    <dbReference type="NCBI Taxonomy" id="890399"/>
    <lineage>
        <taxon>Bacteria</taxon>
        <taxon>Pseudomonadati</taxon>
        <taxon>Thermodesulfobacteriota</taxon>
        <taxon>Desulfobacteria</taxon>
        <taxon>Desulfobacterales</taxon>
        <taxon>Desulfobacteraceae</taxon>
        <taxon>Candidatus Magnetoglobus</taxon>
    </lineage>
</organism>
<dbReference type="EMBL" id="ATBP01000817">
    <property type="protein sequence ID" value="ETR68846.1"/>
    <property type="molecule type" value="Genomic_DNA"/>
</dbReference>
<protein>
    <recommendedName>
        <fullName evidence="5">Methyl-accepting transducer domain-containing protein</fullName>
    </recommendedName>
</protein>
<dbReference type="PANTHER" id="PTHR43531">
    <property type="entry name" value="PROTEIN ICFG"/>
    <property type="match status" value="1"/>
</dbReference>
<name>A0A1V1P259_9BACT</name>
<dbReference type="GO" id="GO:0004888">
    <property type="term" value="F:transmembrane signaling receptor activity"/>
    <property type="evidence" value="ECO:0007669"/>
    <property type="project" value="InterPro"/>
</dbReference>
<dbReference type="InterPro" id="IPR004090">
    <property type="entry name" value="Chemotax_Me-accpt_rcpt"/>
</dbReference>
<dbReference type="Gene3D" id="1.10.287.950">
    <property type="entry name" value="Methyl-accepting chemotaxis protein"/>
    <property type="match status" value="1"/>
</dbReference>
<keyword evidence="4" id="KW-0175">Coiled coil</keyword>
<feature type="coiled-coil region" evidence="4">
    <location>
        <begin position="1"/>
        <end position="28"/>
    </location>
</feature>
<evidence type="ECO:0000256" key="1">
    <source>
        <dbReference type="ARBA" id="ARBA00022500"/>
    </source>
</evidence>
<dbReference type="InterPro" id="IPR004089">
    <property type="entry name" value="MCPsignal_dom"/>
</dbReference>
<dbReference type="Proteomes" id="UP000189670">
    <property type="component" value="Unassembled WGS sequence"/>
</dbReference>
<evidence type="ECO:0000259" key="5">
    <source>
        <dbReference type="PROSITE" id="PS50111"/>
    </source>
</evidence>
<dbReference type="AlphaFoldDB" id="A0A1V1P259"/>
<dbReference type="PRINTS" id="PR00260">
    <property type="entry name" value="CHEMTRNSDUCR"/>
</dbReference>
<accession>A0A1V1P259</accession>